<feature type="domain" description="HTH luxR-type" evidence="4">
    <location>
        <begin position="806"/>
        <end position="871"/>
    </location>
</feature>
<evidence type="ECO:0000313" key="6">
    <source>
        <dbReference type="Proteomes" id="UP000006878"/>
    </source>
</evidence>
<dbReference type="SMART" id="SM00421">
    <property type="entry name" value="HTH_LUXR"/>
    <property type="match status" value="1"/>
</dbReference>
<dbReference type="PANTHER" id="PTHR44688">
    <property type="entry name" value="DNA-BINDING TRANSCRIPTIONAL ACTIVATOR DEVR_DOSR"/>
    <property type="match status" value="1"/>
</dbReference>
<keyword evidence="3" id="KW-0804">Transcription</keyword>
<reference evidence="6" key="2">
    <citation type="submission" date="2010-07" db="EMBL/GenBank/DDBJ databases">
        <title>Complete genome sequence of Arthrobacter arilaitensis (strain DSM 16368 / CIP 108037 / JCM 13566 / Re117).</title>
        <authorList>
            <person name="Genoscope."/>
        </authorList>
    </citation>
    <scope>NUCLEOTIDE SEQUENCE [LARGE SCALE GENOMIC DNA]</scope>
    <source>
        <strain evidence="6">DSM 16368 / CIP 108037 / IAM 15318 / JCM 13566 / Re117</strain>
    </source>
</reference>
<reference evidence="6" key="1">
    <citation type="journal article" date="2010" name="PLoS ONE">
        <title>The Arthrobacter arilaitensis Re117 genome sequence reveals its genetic adaptation to the surface of cheese.</title>
        <authorList>
            <person name="Monnet C."/>
            <person name="Loux V."/>
            <person name="Gibrat J.F."/>
            <person name="Spinnler E."/>
            <person name="Barbe V."/>
            <person name="Vacherie B."/>
            <person name="Gavory F."/>
            <person name="Gourbeyre E."/>
            <person name="Siguier P."/>
            <person name="Chandler M."/>
            <person name="Elleuch R."/>
            <person name="Irlinger F."/>
            <person name="Vallaeys T."/>
        </authorList>
    </citation>
    <scope>NUCLEOTIDE SEQUENCE</scope>
    <source>
        <strain evidence="6">DSM 16368 / CIP 108037 / IAM 15318 / JCM 13566 / Re117</strain>
    </source>
</reference>
<dbReference type="PROSITE" id="PS50043">
    <property type="entry name" value="HTH_LUXR_2"/>
    <property type="match status" value="1"/>
</dbReference>
<proteinExistence type="predicted"/>
<dbReference type="PANTHER" id="PTHR44688:SF16">
    <property type="entry name" value="DNA-BINDING TRANSCRIPTIONAL ACTIVATOR DEVR_DOSR"/>
    <property type="match status" value="1"/>
</dbReference>
<protein>
    <submittedName>
        <fullName evidence="5">DNA binding domain-containing protein</fullName>
    </submittedName>
</protein>
<dbReference type="InterPro" id="IPR016032">
    <property type="entry name" value="Sig_transdc_resp-reg_C-effctor"/>
</dbReference>
<name>A0ABM9PW50_GLUAR</name>
<dbReference type="SUPFAM" id="SSF46894">
    <property type="entry name" value="C-terminal effector domain of the bipartite response regulators"/>
    <property type="match status" value="1"/>
</dbReference>
<evidence type="ECO:0000313" key="5">
    <source>
        <dbReference type="EMBL" id="CBT75591.1"/>
    </source>
</evidence>
<evidence type="ECO:0000256" key="1">
    <source>
        <dbReference type="ARBA" id="ARBA00023015"/>
    </source>
</evidence>
<gene>
    <name evidence="5" type="ordered locus">AARI_13840</name>
</gene>
<dbReference type="EMBL" id="FQ311875">
    <property type="protein sequence ID" value="CBT75591.1"/>
    <property type="molecule type" value="Genomic_DNA"/>
</dbReference>
<evidence type="ECO:0000256" key="3">
    <source>
        <dbReference type="ARBA" id="ARBA00023163"/>
    </source>
</evidence>
<keyword evidence="6" id="KW-1185">Reference proteome</keyword>
<dbReference type="Proteomes" id="UP000006878">
    <property type="component" value="Chromosome"/>
</dbReference>
<dbReference type="InterPro" id="IPR000792">
    <property type="entry name" value="Tscrpt_reg_LuxR_C"/>
</dbReference>
<accession>A0ABM9PW50</accession>
<sequence>MEYSRFSSFNDASLGLGHWSELNYLKELSRIPELTMEKILSNQHVMGAVISGPPGSGRRAWVEAGMEKLENPPQLIRLNGSNFGTKVPLGALSYLLARLDLDDYTSRHELVHGLGRILCSENRPAAVMLGRPELIDEESSSLLAQLATMGKIKLFVICEQIQDLPGDLFALYRSGRIKHRLIHRMDNAETHQFVESELGGPASTFSSAVLRYLTSGSRELMSKLIQCWRDDGQLLQRNGSWILKLSGFGTGSATHGLYSLMTRGLDSREYDLMLAIALGGPVTLERIHLCELTESLDVLLNRGQVRYLPGASRRVGLCNPLLALLVRTDEQENKKESVKALLKQLHADPLAAQVLAQVQALSDMNDHQAQIAVAKRYQATGYGPDAWPADPKTRMKIVDMHVKALAMTSQFQPAFEVIEVARTGAMAARDKNAPDEALDAALQELDLLAQFVSHLEDEMSRTKSDISSTQELVESANWMNESLRLRALSVQASVWAARQRQADALKLTLYVDSRLKDTHLMSSQISTFDPEDAVDIEFELLQAELLSGHWNLALERSKKLASGFYSSPLSVTFSETVYGILLALDNDLDGAVAVLKKNREQLAAGQRPLLPAIINAITAYELARSGQRHEASAMLERNSLYHPTVDVPVNFYRWVQEIFTALTHAEIGATDLALDMLKNFTTQMRGESHTLLESLTLGYRVRLGDSEALTDFLRASALCQGTVGEGMSQVAKAIAAGNSSCTAAGLGDLAKLGHVLFSTASNNRIFANLEIRDQRKISRIINESKRSHATQFSGMAAELEESGEYRPAWMRELTKREVQIAKLAIGGKSNAEIAKANGVSIRTIEGHLYQVYSKLQVRNRQELTALDRSSQGTAGLR</sequence>
<dbReference type="InterPro" id="IPR036388">
    <property type="entry name" value="WH-like_DNA-bd_sf"/>
</dbReference>
<keyword evidence="2" id="KW-0238">DNA-binding</keyword>
<dbReference type="PRINTS" id="PR00038">
    <property type="entry name" value="HTHLUXR"/>
</dbReference>
<dbReference type="Gene3D" id="1.10.10.10">
    <property type="entry name" value="Winged helix-like DNA-binding domain superfamily/Winged helix DNA-binding domain"/>
    <property type="match status" value="1"/>
</dbReference>
<dbReference type="Pfam" id="PF00196">
    <property type="entry name" value="GerE"/>
    <property type="match status" value="1"/>
</dbReference>
<evidence type="ECO:0000259" key="4">
    <source>
        <dbReference type="PROSITE" id="PS50043"/>
    </source>
</evidence>
<dbReference type="CDD" id="cd06170">
    <property type="entry name" value="LuxR_C_like"/>
    <property type="match status" value="1"/>
</dbReference>
<keyword evidence="1" id="KW-0805">Transcription regulation</keyword>
<organism evidence="5 6">
    <name type="scientific">Glutamicibacter arilaitensis (strain DSM 16368 / CIP 108037 / IAM 15318 / JCM 13566 / NCIMB 14258 / Re117)</name>
    <name type="common">Arthrobacter arilaitensis</name>
    <dbReference type="NCBI Taxonomy" id="861360"/>
    <lineage>
        <taxon>Bacteria</taxon>
        <taxon>Bacillati</taxon>
        <taxon>Actinomycetota</taxon>
        <taxon>Actinomycetes</taxon>
        <taxon>Micrococcales</taxon>
        <taxon>Micrococcaceae</taxon>
        <taxon>Glutamicibacter</taxon>
    </lineage>
</organism>
<evidence type="ECO:0000256" key="2">
    <source>
        <dbReference type="ARBA" id="ARBA00023125"/>
    </source>
</evidence>